<feature type="compositionally biased region" description="Polar residues" evidence="1">
    <location>
        <begin position="12"/>
        <end position="23"/>
    </location>
</feature>
<reference evidence="2" key="1">
    <citation type="submission" date="2020-07" db="EMBL/GenBank/DDBJ databases">
        <title>Clarias magur genome sequencing, assembly and annotation.</title>
        <authorList>
            <person name="Kushwaha B."/>
            <person name="Kumar R."/>
            <person name="Das P."/>
            <person name="Joshi C.G."/>
            <person name="Kumar D."/>
            <person name="Nagpure N.S."/>
            <person name="Pandey M."/>
            <person name="Agarwal S."/>
            <person name="Srivastava S."/>
            <person name="Singh M."/>
            <person name="Sahoo L."/>
            <person name="Jayasankar P."/>
            <person name="Meher P.K."/>
            <person name="Koringa P.G."/>
            <person name="Iquebal M.A."/>
            <person name="Das S.P."/>
            <person name="Bit A."/>
            <person name="Patnaik S."/>
            <person name="Patel N."/>
            <person name="Shah T.M."/>
            <person name="Hinsu A."/>
            <person name="Jena J.K."/>
        </authorList>
    </citation>
    <scope>NUCLEOTIDE SEQUENCE</scope>
    <source>
        <strain evidence="2">CIFAMagur01</strain>
        <tissue evidence="2">Testis</tissue>
    </source>
</reference>
<dbReference type="AlphaFoldDB" id="A0A8J4U2U7"/>
<accession>A0A8J4U2U7</accession>
<evidence type="ECO:0000313" key="2">
    <source>
        <dbReference type="EMBL" id="KAF5891702.1"/>
    </source>
</evidence>
<dbReference type="Proteomes" id="UP000727407">
    <property type="component" value="Unassembled WGS sequence"/>
</dbReference>
<comment type="caution">
    <text evidence="2">The sequence shown here is derived from an EMBL/GenBank/DDBJ whole genome shotgun (WGS) entry which is preliminary data.</text>
</comment>
<sequence length="88" mass="9869">MGLYRSRKSETQESFGSRSQSAGKPNHDEMGLIQQDRPSSLPRKKHTRAINRECVRLFYRPEVGAAPGVPQLVLKPNTRGRLSFVSSS</sequence>
<gene>
    <name evidence="2" type="primary">arid1b</name>
    <name evidence="2" type="ORF">DAT39_018595</name>
</gene>
<evidence type="ECO:0000313" key="3">
    <source>
        <dbReference type="Proteomes" id="UP000727407"/>
    </source>
</evidence>
<evidence type="ECO:0000256" key="1">
    <source>
        <dbReference type="SAM" id="MobiDB-lite"/>
    </source>
</evidence>
<proteinExistence type="predicted"/>
<keyword evidence="3" id="KW-1185">Reference proteome</keyword>
<dbReference type="OrthoDB" id="9398357at2759"/>
<dbReference type="EMBL" id="QNUK01000560">
    <property type="protein sequence ID" value="KAF5891702.1"/>
    <property type="molecule type" value="Genomic_DNA"/>
</dbReference>
<protein>
    <submittedName>
        <fullName evidence="2">AT-rich interactive domain-containing protein 1B-like isoform X4</fullName>
    </submittedName>
</protein>
<organism evidence="2 3">
    <name type="scientific">Clarias magur</name>
    <name type="common">Asian catfish</name>
    <name type="synonym">Macropteronotus magur</name>
    <dbReference type="NCBI Taxonomy" id="1594786"/>
    <lineage>
        <taxon>Eukaryota</taxon>
        <taxon>Metazoa</taxon>
        <taxon>Chordata</taxon>
        <taxon>Craniata</taxon>
        <taxon>Vertebrata</taxon>
        <taxon>Euteleostomi</taxon>
        <taxon>Actinopterygii</taxon>
        <taxon>Neopterygii</taxon>
        <taxon>Teleostei</taxon>
        <taxon>Ostariophysi</taxon>
        <taxon>Siluriformes</taxon>
        <taxon>Clariidae</taxon>
        <taxon>Clarias</taxon>
    </lineage>
</organism>
<name>A0A8J4U2U7_CLAMG</name>
<feature type="region of interest" description="Disordered" evidence="1">
    <location>
        <begin position="1"/>
        <end position="47"/>
    </location>
</feature>